<evidence type="ECO:0000313" key="3">
    <source>
        <dbReference type="Proteomes" id="UP001372338"/>
    </source>
</evidence>
<evidence type="ECO:0000256" key="1">
    <source>
        <dbReference type="SAM" id="MobiDB-lite"/>
    </source>
</evidence>
<dbReference type="EMBL" id="JAYWIO010000008">
    <property type="protein sequence ID" value="KAK7245282.1"/>
    <property type="molecule type" value="Genomic_DNA"/>
</dbReference>
<comment type="caution">
    <text evidence="2">The sequence shown here is derived from an EMBL/GenBank/DDBJ whole genome shotgun (WGS) entry which is preliminary data.</text>
</comment>
<feature type="region of interest" description="Disordered" evidence="1">
    <location>
        <begin position="187"/>
        <end position="241"/>
    </location>
</feature>
<proteinExistence type="predicted"/>
<evidence type="ECO:0000313" key="2">
    <source>
        <dbReference type="EMBL" id="KAK7245282.1"/>
    </source>
</evidence>
<feature type="region of interest" description="Disordered" evidence="1">
    <location>
        <begin position="1"/>
        <end position="26"/>
    </location>
</feature>
<organism evidence="2 3">
    <name type="scientific">Crotalaria pallida</name>
    <name type="common">Smooth rattlebox</name>
    <name type="synonym">Crotalaria striata</name>
    <dbReference type="NCBI Taxonomy" id="3830"/>
    <lineage>
        <taxon>Eukaryota</taxon>
        <taxon>Viridiplantae</taxon>
        <taxon>Streptophyta</taxon>
        <taxon>Embryophyta</taxon>
        <taxon>Tracheophyta</taxon>
        <taxon>Spermatophyta</taxon>
        <taxon>Magnoliopsida</taxon>
        <taxon>eudicotyledons</taxon>
        <taxon>Gunneridae</taxon>
        <taxon>Pentapetalae</taxon>
        <taxon>rosids</taxon>
        <taxon>fabids</taxon>
        <taxon>Fabales</taxon>
        <taxon>Fabaceae</taxon>
        <taxon>Papilionoideae</taxon>
        <taxon>50 kb inversion clade</taxon>
        <taxon>genistoids sensu lato</taxon>
        <taxon>core genistoids</taxon>
        <taxon>Crotalarieae</taxon>
        <taxon>Crotalaria</taxon>
    </lineage>
</organism>
<dbReference type="AlphaFoldDB" id="A0AAN9HRD4"/>
<dbReference type="Proteomes" id="UP001372338">
    <property type="component" value="Unassembled WGS sequence"/>
</dbReference>
<name>A0AAN9HRD4_CROPI</name>
<feature type="compositionally biased region" description="Polar residues" evidence="1">
    <location>
        <begin position="221"/>
        <end position="241"/>
    </location>
</feature>
<feature type="compositionally biased region" description="Basic and acidic residues" evidence="1">
    <location>
        <begin position="1"/>
        <end position="10"/>
    </location>
</feature>
<reference evidence="2 3" key="1">
    <citation type="submission" date="2024-01" db="EMBL/GenBank/DDBJ databases">
        <title>The genomes of 5 underutilized Papilionoideae crops provide insights into root nodulation and disease resistanc.</title>
        <authorList>
            <person name="Yuan L."/>
        </authorList>
    </citation>
    <scope>NUCLEOTIDE SEQUENCE [LARGE SCALE GENOMIC DNA]</scope>
    <source>
        <strain evidence="2">ZHUSHIDOU_FW_LH</strain>
        <tissue evidence="2">Leaf</tissue>
    </source>
</reference>
<keyword evidence="3" id="KW-1185">Reference proteome</keyword>
<accession>A0AAN9HRD4</accession>
<gene>
    <name evidence="2" type="ORF">RIF29_40121</name>
</gene>
<sequence>MSSEVSEKHAPPSSEEDDLIARSTKKAKTDVIEGKVLDDVMGVEGNGFYATKDNDATECMETQNVEVPSYKEKLMQGGEFHLNSQEIIQMVDQVSTDKLNPEIVGNTIMVEDISATNEESNYGPRMIAARNYRRKKTDSKGRDPKNKENTNMQIAKEPNVGGSRFIALSNEENEIPHVTNEVVKENRNVGPYPNQKIFSNPKPKYVKNPPKGPKKIVTKPTKPSNPSKATVNDSNNGTTQIDSQSQTLTIPLTDEQKQAHLEKKKMEKVILDTMSRYQNEMWRDHKAGKYVENLFGKFIPVVRNGELEFLKRQSSRGKGAGGLDESDVVELELPIVKDDAQNDASVGDGPAAMCL</sequence>
<protein>
    <submittedName>
        <fullName evidence="2">Uncharacterized protein</fullName>
    </submittedName>
</protein>